<proteinExistence type="inferred from homology"/>
<evidence type="ECO:0000256" key="7">
    <source>
        <dbReference type="ARBA" id="ARBA00025705"/>
    </source>
</evidence>
<dbReference type="Pfam" id="PF00590">
    <property type="entry name" value="TP_methylase"/>
    <property type="match status" value="1"/>
</dbReference>
<dbReference type="Gene3D" id="3.40.1010.10">
    <property type="entry name" value="Cobalt-precorrin-4 Transmethylase, Domain 1"/>
    <property type="match status" value="1"/>
</dbReference>
<dbReference type="InterPro" id="IPR006366">
    <property type="entry name" value="CobA/CysG_C"/>
</dbReference>
<evidence type="ECO:0000313" key="10">
    <source>
        <dbReference type="Proteomes" id="UP000309544"/>
    </source>
</evidence>
<dbReference type="SUPFAM" id="SSF53790">
    <property type="entry name" value="Tetrapyrrole methylase"/>
    <property type="match status" value="1"/>
</dbReference>
<dbReference type="Proteomes" id="UP000309544">
    <property type="component" value="Unassembled WGS sequence"/>
</dbReference>
<comment type="pathway">
    <text evidence="7">Porphyrin-containing compound metabolism; siroheme biosynthesis; precorrin-2 from uroporphyrinogen III: step 1/1.</text>
</comment>
<keyword evidence="3 9" id="KW-0489">Methyltransferase</keyword>
<sequence>MVTIAGAGPGDPELLTVKALRRLQQAGAVLYDSLVSDEILVLASEAAELVHVGKRCGDGVDQTERQQMINALMLDYARRGVHCMRLKAGDPFVFGRGVEEVRFLKEHGVPVEVIPGITAGIAAADLLHIPITERYRSSSVVFSTGHASDCSLDEFDALIALLKEGTPLVLYMGLKNLERIVERLLASGFSPALPVSAVARVSMPGQQLLTGTLETICGIMYAELPSTPVVFLMGEHAVPVSSLPTTS</sequence>
<evidence type="ECO:0000256" key="5">
    <source>
        <dbReference type="ARBA" id="ARBA00022691"/>
    </source>
</evidence>
<dbReference type="NCBIfam" id="TIGR01469">
    <property type="entry name" value="cobA_cysG_Cterm"/>
    <property type="match status" value="1"/>
</dbReference>
<dbReference type="CDD" id="cd11642">
    <property type="entry name" value="SUMT"/>
    <property type="match status" value="1"/>
</dbReference>
<dbReference type="NCBIfam" id="NF004790">
    <property type="entry name" value="PRK06136.1"/>
    <property type="match status" value="1"/>
</dbReference>
<keyword evidence="6" id="KW-0627">Porphyrin biosynthesis</keyword>
<evidence type="ECO:0000256" key="2">
    <source>
        <dbReference type="ARBA" id="ARBA00012162"/>
    </source>
</evidence>
<gene>
    <name evidence="9" type="primary">cobA</name>
    <name evidence="9" type="ORF">FGF68_04745</name>
</gene>
<protein>
    <recommendedName>
        <fullName evidence="2">uroporphyrinogen-III C-methyltransferase</fullName>
        <ecNumber evidence="2">2.1.1.107</ecNumber>
    </recommendedName>
</protein>
<dbReference type="InterPro" id="IPR035996">
    <property type="entry name" value="4pyrrol_Methylase_sf"/>
</dbReference>
<dbReference type="PANTHER" id="PTHR45790">
    <property type="entry name" value="SIROHEME SYNTHASE-RELATED"/>
    <property type="match status" value="1"/>
</dbReference>
<feature type="domain" description="Tetrapyrrole methylase" evidence="8">
    <location>
        <begin position="1"/>
        <end position="216"/>
    </location>
</feature>
<accession>A0A5C4S105</accession>
<comment type="caution">
    <text evidence="9">The sequence shown here is derived from an EMBL/GenBank/DDBJ whole genome shotgun (WGS) entry which is preliminary data.</text>
</comment>
<evidence type="ECO:0000259" key="8">
    <source>
        <dbReference type="Pfam" id="PF00590"/>
    </source>
</evidence>
<dbReference type="GO" id="GO:0032259">
    <property type="term" value="P:methylation"/>
    <property type="evidence" value="ECO:0007669"/>
    <property type="project" value="UniProtKB-KW"/>
</dbReference>
<keyword evidence="5" id="KW-0949">S-adenosyl-L-methionine</keyword>
<dbReference type="EMBL" id="VDCI01000003">
    <property type="protein sequence ID" value="TNJ37094.1"/>
    <property type="molecule type" value="Genomic_DNA"/>
</dbReference>
<dbReference type="PANTHER" id="PTHR45790:SF3">
    <property type="entry name" value="S-ADENOSYL-L-METHIONINE-DEPENDENT UROPORPHYRINOGEN III METHYLTRANSFERASE, CHLOROPLASTIC"/>
    <property type="match status" value="1"/>
</dbReference>
<dbReference type="InterPro" id="IPR014777">
    <property type="entry name" value="4pyrrole_Mease_sub1"/>
</dbReference>
<evidence type="ECO:0000313" key="9">
    <source>
        <dbReference type="EMBL" id="TNJ37094.1"/>
    </source>
</evidence>
<dbReference type="InterPro" id="IPR050161">
    <property type="entry name" value="Siro_Cobalamin_biosynth"/>
</dbReference>
<dbReference type="FunFam" id="3.40.1010.10:FF:000001">
    <property type="entry name" value="Siroheme synthase"/>
    <property type="match status" value="1"/>
</dbReference>
<name>A0A5C4S105_PROVB</name>
<dbReference type="AlphaFoldDB" id="A0A5C4S105"/>
<evidence type="ECO:0000256" key="3">
    <source>
        <dbReference type="ARBA" id="ARBA00022603"/>
    </source>
</evidence>
<dbReference type="GO" id="GO:0019354">
    <property type="term" value="P:siroheme biosynthetic process"/>
    <property type="evidence" value="ECO:0007669"/>
    <property type="project" value="InterPro"/>
</dbReference>
<dbReference type="InterPro" id="IPR014776">
    <property type="entry name" value="4pyrrole_Mease_sub2"/>
</dbReference>
<evidence type="ECO:0000256" key="4">
    <source>
        <dbReference type="ARBA" id="ARBA00022679"/>
    </source>
</evidence>
<keyword evidence="10" id="KW-1185">Reference proteome</keyword>
<dbReference type="Gene3D" id="3.30.950.10">
    <property type="entry name" value="Methyltransferase, Cobalt-precorrin-4 Transmethylase, Domain 2"/>
    <property type="match status" value="1"/>
</dbReference>
<evidence type="ECO:0000256" key="1">
    <source>
        <dbReference type="ARBA" id="ARBA00005879"/>
    </source>
</evidence>
<dbReference type="GO" id="GO:0004851">
    <property type="term" value="F:uroporphyrin-III C-methyltransferase activity"/>
    <property type="evidence" value="ECO:0007669"/>
    <property type="project" value="UniProtKB-EC"/>
</dbReference>
<comment type="similarity">
    <text evidence="1">Belongs to the precorrin methyltransferase family.</text>
</comment>
<dbReference type="InterPro" id="IPR000878">
    <property type="entry name" value="4pyrrol_Mease"/>
</dbReference>
<evidence type="ECO:0000256" key="6">
    <source>
        <dbReference type="ARBA" id="ARBA00023244"/>
    </source>
</evidence>
<reference evidence="9 10" key="1">
    <citation type="submission" date="2019-05" db="EMBL/GenBank/DDBJ databases">
        <title>Draft Whole-Genome sequence of the green sulfur bacterium Prosthecochloris vibrioformis DSM 260.</title>
        <authorList>
            <person name="Meyer T.E."/>
            <person name="Kyndt J.A."/>
        </authorList>
    </citation>
    <scope>NUCLEOTIDE SEQUENCE [LARGE SCALE GENOMIC DNA]</scope>
    <source>
        <strain evidence="9 10">DSM 260</strain>
    </source>
</reference>
<dbReference type="EC" id="2.1.1.107" evidence="2"/>
<organism evidence="9 10">
    <name type="scientific">Prosthecochloris vibrioformis</name>
    <name type="common">Chlorobium vibrioforme</name>
    <dbReference type="NCBI Taxonomy" id="1098"/>
    <lineage>
        <taxon>Bacteria</taxon>
        <taxon>Pseudomonadati</taxon>
        <taxon>Chlorobiota</taxon>
        <taxon>Chlorobiia</taxon>
        <taxon>Chlorobiales</taxon>
        <taxon>Chlorobiaceae</taxon>
        <taxon>Prosthecochloris</taxon>
    </lineage>
</organism>
<keyword evidence="4 9" id="KW-0808">Transferase</keyword>